<dbReference type="Proteomes" id="UP000632222">
    <property type="component" value="Unassembled WGS sequence"/>
</dbReference>
<evidence type="ECO:0000313" key="1">
    <source>
        <dbReference type="EMBL" id="GGJ44315.1"/>
    </source>
</evidence>
<gene>
    <name evidence="1" type="ORF">GCM10008938_33180</name>
</gene>
<dbReference type="RefSeq" id="WP_189004377.1">
    <property type="nucleotide sequence ID" value="NZ_BMOD01000014.1"/>
</dbReference>
<name>A0ABQ2D5H1_9DEIO</name>
<dbReference type="InterPro" id="IPR015947">
    <property type="entry name" value="PUA-like_sf"/>
</dbReference>
<sequence length="191" mass="22045">MPRLMALSLRPPWGYLIKHHGKRVENRQWAEHGQNHQRAVEQVGHWVALHGSKYRPEHQLAMAGVFMDLLVKGLVPESDNLMAQAVEHPTRFATEGIFALARLAEFTTEHPSPWAMPGHFHLVLDQLVFLEQPITCWGQEGMWEVTDEKVKQQLREVYRQAKKVESFIQNPEVPRFCSAGTQLNPTLRQKE</sequence>
<proteinExistence type="predicted"/>
<protein>
    <submittedName>
        <fullName evidence="1">Uncharacterized protein</fullName>
    </submittedName>
</protein>
<accession>A0ABQ2D5H1</accession>
<organism evidence="1 2">
    <name type="scientific">Deinococcus roseus</name>
    <dbReference type="NCBI Taxonomy" id="392414"/>
    <lineage>
        <taxon>Bacteria</taxon>
        <taxon>Thermotogati</taxon>
        <taxon>Deinococcota</taxon>
        <taxon>Deinococci</taxon>
        <taxon>Deinococcales</taxon>
        <taxon>Deinococcaceae</taxon>
        <taxon>Deinococcus</taxon>
    </lineage>
</organism>
<comment type="caution">
    <text evidence="1">The sequence shown here is derived from an EMBL/GenBank/DDBJ whole genome shotgun (WGS) entry which is preliminary data.</text>
</comment>
<keyword evidence="2" id="KW-1185">Reference proteome</keyword>
<reference evidence="2" key="1">
    <citation type="journal article" date="2019" name="Int. J. Syst. Evol. Microbiol.">
        <title>The Global Catalogue of Microorganisms (GCM) 10K type strain sequencing project: providing services to taxonomists for standard genome sequencing and annotation.</title>
        <authorList>
            <consortium name="The Broad Institute Genomics Platform"/>
            <consortium name="The Broad Institute Genome Sequencing Center for Infectious Disease"/>
            <person name="Wu L."/>
            <person name="Ma J."/>
        </authorList>
    </citation>
    <scope>NUCLEOTIDE SEQUENCE [LARGE SCALE GENOMIC DNA]</scope>
    <source>
        <strain evidence="2">JCM 14370</strain>
    </source>
</reference>
<dbReference type="EMBL" id="BMOD01000014">
    <property type="protein sequence ID" value="GGJ44315.1"/>
    <property type="molecule type" value="Genomic_DNA"/>
</dbReference>
<evidence type="ECO:0000313" key="2">
    <source>
        <dbReference type="Proteomes" id="UP000632222"/>
    </source>
</evidence>
<dbReference type="SUPFAM" id="SSF88697">
    <property type="entry name" value="PUA domain-like"/>
    <property type="match status" value="1"/>
</dbReference>